<accession>A0A4Z1GVK8</accession>
<name>A0A4Z1GVK8_9HELO</name>
<proteinExistence type="predicted"/>
<evidence type="ECO:0000313" key="2">
    <source>
        <dbReference type="EMBL" id="TGO39372.1"/>
    </source>
</evidence>
<dbReference type="AlphaFoldDB" id="A0A4Z1GVK8"/>
<keyword evidence="3" id="KW-1185">Reference proteome</keyword>
<organism evidence="2 3">
    <name type="scientific">Botrytis hyacinthi</name>
    <dbReference type="NCBI Taxonomy" id="278943"/>
    <lineage>
        <taxon>Eukaryota</taxon>
        <taxon>Fungi</taxon>
        <taxon>Dikarya</taxon>
        <taxon>Ascomycota</taxon>
        <taxon>Pezizomycotina</taxon>
        <taxon>Leotiomycetes</taxon>
        <taxon>Helotiales</taxon>
        <taxon>Sclerotiniaceae</taxon>
        <taxon>Botrytis</taxon>
    </lineage>
</organism>
<dbReference type="Proteomes" id="UP000297814">
    <property type="component" value="Unassembled WGS sequence"/>
</dbReference>
<feature type="region of interest" description="Disordered" evidence="1">
    <location>
        <begin position="1"/>
        <end position="31"/>
    </location>
</feature>
<comment type="caution">
    <text evidence="2">The sequence shown here is derived from an EMBL/GenBank/DDBJ whole genome shotgun (WGS) entry which is preliminary data.</text>
</comment>
<feature type="compositionally biased region" description="Polar residues" evidence="1">
    <location>
        <begin position="1"/>
        <end position="12"/>
    </location>
</feature>
<gene>
    <name evidence="2" type="ORF">BHYA_0055g00240</name>
</gene>
<reference evidence="2 3" key="1">
    <citation type="submission" date="2017-12" db="EMBL/GenBank/DDBJ databases">
        <title>Comparative genomics of Botrytis spp.</title>
        <authorList>
            <person name="Valero-Jimenez C.A."/>
            <person name="Tapia P."/>
            <person name="Veloso J."/>
            <person name="Silva-Moreno E."/>
            <person name="Staats M."/>
            <person name="Valdes J.H."/>
            <person name="Van Kan J.A.L."/>
        </authorList>
    </citation>
    <scope>NUCLEOTIDE SEQUENCE [LARGE SCALE GENOMIC DNA]</scope>
    <source>
        <strain evidence="2 3">Bh0001</strain>
    </source>
</reference>
<sequence>MTISLASRQTADSEVDAHRRDDQDNGNYPNRTVHVKYAVDHHREGNLRGNHGEHVKKFQDIEDFVDRGDGSYTKSSHMLSKSELDTYEPVSIYANYQFKRCSQYCKGIPQVHQSAKSAMLAMSLAV</sequence>
<evidence type="ECO:0000256" key="1">
    <source>
        <dbReference type="SAM" id="MobiDB-lite"/>
    </source>
</evidence>
<evidence type="ECO:0000313" key="3">
    <source>
        <dbReference type="Proteomes" id="UP000297814"/>
    </source>
</evidence>
<protein>
    <submittedName>
        <fullName evidence="2">Uncharacterized protein</fullName>
    </submittedName>
</protein>
<dbReference type="EMBL" id="PQXK01000055">
    <property type="protein sequence ID" value="TGO39372.1"/>
    <property type="molecule type" value="Genomic_DNA"/>
</dbReference>